<dbReference type="Pfam" id="PF00339">
    <property type="entry name" value="Arrestin_N"/>
    <property type="match status" value="1"/>
</dbReference>
<keyword evidence="4" id="KW-1185">Reference proteome</keyword>
<dbReference type="InterPro" id="IPR014752">
    <property type="entry name" value="Arrestin-like_C"/>
</dbReference>
<feature type="compositionally biased region" description="Basic and acidic residues" evidence="1">
    <location>
        <begin position="532"/>
        <end position="541"/>
    </location>
</feature>
<evidence type="ECO:0000256" key="1">
    <source>
        <dbReference type="SAM" id="MobiDB-lite"/>
    </source>
</evidence>
<dbReference type="GO" id="GO:0030674">
    <property type="term" value="F:protein-macromolecule adaptor activity"/>
    <property type="evidence" value="ECO:0007669"/>
    <property type="project" value="TreeGrafter"/>
</dbReference>
<dbReference type="GO" id="GO:0005829">
    <property type="term" value="C:cytosol"/>
    <property type="evidence" value="ECO:0007669"/>
    <property type="project" value="TreeGrafter"/>
</dbReference>
<dbReference type="GO" id="GO:0070086">
    <property type="term" value="P:ubiquitin-dependent endocytosis"/>
    <property type="evidence" value="ECO:0007669"/>
    <property type="project" value="TreeGrafter"/>
</dbReference>
<dbReference type="PANTHER" id="PTHR11188">
    <property type="entry name" value="ARRESTIN DOMAIN CONTAINING PROTEIN"/>
    <property type="match status" value="1"/>
</dbReference>
<feature type="region of interest" description="Disordered" evidence="1">
    <location>
        <begin position="234"/>
        <end position="291"/>
    </location>
</feature>
<dbReference type="GO" id="GO:0005886">
    <property type="term" value="C:plasma membrane"/>
    <property type="evidence" value="ECO:0007669"/>
    <property type="project" value="TreeGrafter"/>
</dbReference>
<dbReference type="InterPro" id="IPR050357">
    <property type="entry name" value="Arrestin_domain-protein"/>
</dbReference>
<gene>
    <name evidence="3" type="ORF">Amon01_000545000</name>
</gene>
<dbReference type="GO" id="GO:0031625">
    <property type="term" value="F:ubiquitin protein ligase binding"/>
    <property type="evidence" value="ECO:0007669"/>
    <property type="project" value="TreeGrafter"/>
</dbReference>
<feature type="domain" description="Arrestin-like N-terminal" evidence="2">
    <location>
        <begin position="18"/>
        <end position="184"/>
    </location>
</feature>
<name>A0A9W6YW61_AMBMO</name>
<dbReference type="AlphaFoldDB" id="A0A9W6YW61"/>
<dbReference type="InterPro" id="IPR014756">
    <property type="entry name" value="Ig_E-set"/>
</dbReference>
<organism evidence="3 4">
    <name type="scientific">Ambrosiozyma monospora</name>
    <name type="common">Yeast</name>
    <name type="synonym">Endomycopsis monosporus</name>
    <dbReference type="NCBI Taxonomy" id="43982"/>
    <lineage>
        <taxon>Eukaryota</taxon>
        <taxon>Fungi</taxon>
        <taxon>Dikarya</taxon>
        <taxon>Ascomycota</taxon>
        <taxon>Saccharomycotina</taxon>
        <taxon>Pichiomycetes</taxon>
        <taxon>Pichiales</taxon>
        <taxon>Pichiaceae</taxon>
        <taxon>Ambrosiozyma</taxon>
    </lineage>
</organism>
<dbReference type="InterPro" id="IPR011021">
    <property type="entry name" value="Arrestin-like_N"/>
</dbReference>
<evidence type="ECO:0000259" key="2">
    <source>
        <dbReference type="Pfam" id="PF00339"/>
    </source>
</evidence>
<reference evidence="3" key="1">
    <citation type="submission" date="2023-04" db="EMBL/GenBank/DDBJ databases">
        <title>Ambrosiozyma monospora NBRC 1965.</title>
        <authorList>
            <person name="Ichikawa N."/>
            <person name="Sato H."/>
            <person name="Tonouchi N."/>
        </authorList>
    </citation>
    <scope>NUCLEOTIDE SEQUENCE</scope>
    <source>
        <strain evidence="3">NBRC 1965</strain>
    </source>
</reference>
<dbReference type="SUPFAM" id="SSF81296">
    <property type="entry name" value="E set domains"/>
    <property type="match status" value="1"/>
</dbReference>
<accession>A0A9W6YW61</accession>
<comment type="caution">
    <text evidence="3">The sequence shown here is derived from an EMBL/GenBank/DDBJ whole genome shotgun (WGS) entry which is preliminary data.</text>
</comment>
<dbReference type="CDD" id="cd22952">
    <property type="entry name" value="ART10-like"/>
    <property type="match status" value="1"/>
</dbReference>
<feature type="region of interest" description="Disordered" evidence="1">
    <location>
        <begin position="532"/>
        <end position="573"/>
    </location>
</feature>
<dbReference type="OrthoDB" id="3365616at2759"/>
<protein>
    <submittedName>
        <fullName evidence="3">Unnamed protein product</fullName>
    </submittedName>
</protein>
<feature type="compositionally biased region" description="Low complexity" evidence="1">
    <location>
        <begin position="542"/>
        <end position="558"/>
    </location>
</feature>
<evidence type="ECO:0000313" key="3">
    <source>
        <dbReference type="EMBL" id="GMG39568.1"/>
    </source>
</evidence>
<dbReference type="Gene3D" id="2.60.40.640">
    <property type="match status" value="1"/>
</dbReference>
<dbReference type="Proteomes" id="UP001165063">
    <property type="component" value="Unassembled WGS sequence"/>
</dbReference>
<proteinExistence type="predicted"/>
<evidence type="ECO:0000313" key="4">
    <source>
        <dbReference type="Proteomes" id="UP001165063"/>
    </source>
</evidence>
<dbReference type="EMBL" id="BSXU01003021">
    <property type="protein sequence ID" value="GMG39568.1"/>
    <property type="molecule type" value="Genomic_DNA"/>
</dbReference>
<feature type="compositionally biased region" description="Polar residues" evidence="1">
    <location>
        <begin position="236"/>
        <end position="252"/>
    </location>
</feature>
<dbReference type="PANTHER" id="PTHR11188:SF17">
    <property type="entry name" value="FI21816P1"/>
    <property type="match status" value="1"/>
</dbReference>
<sequence>MGQPFDLDILIDKSITGGTFTNYDTVQGKVVLKVYTDTSFSNIQVKLEGFSKTMMEVMKEKKDKKPKPIYETHKLLYDTQTVFPTAQERNLSSNKGLAMVPGRYVYPFKFTIPLNNRCSTISAIKSMVQFHHKSSNSGIDLINDKNAHIKSILPPSFGGMGDVAQIQYFIKVTAKRPSFLKRNVRVVEPFVFLPVDNPKLLKSDNHQAYTRRAFVLKNKYPEIVGVYEQIIPPPKRNNSTLSSPKKPTQRKSSGFLKSMFGGGDEPSRRHSSPNIPQGQQQQHHHQRRQSQPLHQNIDYFQVRPQDLHVKPINLKIGFEVRFRYPAYVIPSKLPNYQLLLITAMPPSKFQLFNGESSGLGKIYLRMLKIELVSQTNVYVTSYKNTVVTKETVFYNDRLKFALDLAYCTKSQLTTENGDPMYEIKIPRSTFENAIIPDCFAPSFKTCNIDRSYRLVVTAGFSDSPGSDMTQLVSLDTKIHVLTGMEPILDDYDERESSDLPSITFPSRTSQQIPVIPIIPEFARIPELPPLSTEERQRERLDQQQQQQQSHAVQDSQVQNTINITPDNSGRLPTYDEVMHNDALYNRRAFEENPENYSRFEG</sequence>